<name>A0AAV4IBS7_9GAST</name>
<evidence type="ECO:0000313" key="1">
    <source>
        <dbReference type="EMBL" id="GFS06111.1"/>
    </source>
</evidence>
<proteinExistence type="predicted"/>
<reference evidence="1 2" key="1">
    <citation type="journal article" date="2021" name="Elife">
        <title>Chloroplast acquisition without the gene transfer in kleptoplastic sea slugs, Plakobranchus ocellatus.</title>
        <authorList>
            <person name="Maeda T."/>
            <person name="Takahashi S."/>
            <person name="Yoshida T."/>
            <person name="Shimamura S."/>
            <person name="Takaki Y."/>
            <person name="Nagai Y."/>
            <person name="Toyoda A."/>
            <person name="Suzuki Y."/>
            <person name="Arimoto A."/>
            <person name="Ishii H."/>
            <person name="Satoh N."/>
            <person name="Nishiyama T."/>
            <person name="Hasebe M."/>
            <person name="Maruyama T."/>
            <person name="Minagawa J."/>
            <person name="Obokata J."/>
            <person name="Shigenobu S."/>
        </authorList>
    </citation>
    <scope>NUCLEOTIDE SEQUENCE [LARGE SCALE GENOMIC DNA]</scope>
</reference>
<protein>
    <submittedName>
        <fullName evidence="1">Pol polyprotein</fullName>
    </submittedName>
</protein>
<keyword evidence="2" id="KW-1185">Reference proteome</keyword>
<organism evidence="1 2">
    <name type="scientific">Elysia marginata</name>
    <dbReference type="NCBI Taxonomy" id="1093978"/>
    <lineage>
        <taxon>Eukaryota</taxon>
        <taxon>Metazoa</taxon>
        <taxon>Spiralia</taxon>
        <taxon>Lophotrochozoa</taxon>
        <taxon>Mollusca</taxon>
        <taxon>Gastropoda</taxon>
        <taxon>Heterobranchia</taxon>
        <taxon>Euthyneura</taxon>
        <taxon>Panpulmonata</taxon>
        <taxon>Sacoglossa</taxon>
        <taxon>Placobranchoidea</taxon>
        <taxon>Plakobranchidae</taxon>
        <taxon>Elysia</taxon>
    </lineage>
</organism>
<evidence type="ECO:0000313" key="2">
    <source>
        <dbReference type="Proteomes" id="UP000762676"/>
    </source>
</evidence>
<dbReference type="EMBL" id="BMAT01006097">
    <property type="protein sequence ID" value="GFS06111.1"/>
    <property type="molecule type" value="Genomic_DNA"/>
</dbReference>
<dbReference type="Proteomes" id="UP000762676">
    <property type="component" value="Unassembled WGS sequence"/>
</dbReference>
<gene>
    <name evidence="1" type="ORF">ElyMa_002956100</name>
</gene>
<sequence length="201" mass="22538">MIRDRIVIGIINDKTIDNLLEEKDLDLQKCLNICRAGETTQSQIKEMASSSVHQIGQGSKAPKKNLLNTNLFINLINYKHPLLHAGDVVGITRRMNVQQFVKNAANVTKSGIIKKMCRSKRKVNMVSLHIQEDSEDDEYPAMIGSLRDAKVSNDWNVNVLLDGKEVIFKIDTGVALTIIPLAKVPKKVIIEKTSKTPRPRK</sequence>
<comment type="caution">
    <text evidence="1">The sequence shown here is derived from an EMBL/GenBank/DDBJ whole genome shotgun (WGS) entry which is preliminary data.</text>
</comment>
<accession>A0AAV4IBS7</accession>
<dbReference type="AlphaFoldDB" id="A0AAV4IBS7"/>